<dbReference type="Pfam" id="PF08447">
    <property type="entry name" value="PAS_3"/>
    <property type="match status" value="2"/>
</dbReference>
<dbReference type="EMBL" id="JACHHZ010000003">
    <property type="protein sequence ID" value="MBB6093778.1"/>
    <property type="molecule type" value="Genomic_DNA"/>
</dbReference>
<dbReference type="InterPro" id="IPR011006">
    <property type="entry name" value="CheY-like_superfamily"/>
</dbReference>
<dbReference type="InterPro" id="IPR036097">
    <property type="entry name" value="HisK_dim/P_sf"/>
</dbReference>
<dbReference type="CDD" id="cd00130">
    <property type="entry name" value="PAS"/>
    <property type="match status" value="2"/>
</dbReference>
<keyword evidence="3 6" id="KW-0597">Phosphoprotein</keyword>
<dbReference type="CDD" id="cd00156">
    <property type="entry name" value="REC"/>
    <property type="match status" value="1"/>
</dbReference>
<dbReference type="InterPro" id="IPR000700">
    <property type="entry name" value="PAS-assoc_C"/>
</dbReference>
<dbReference type="InterPro" id="IPR035965">
    <property type="entry name" value="PAS-like_dom_sf"/>
</dbReference>
<dbReference type="PANTHER" id="PTHR43304">
    <property type="entry name" value="PHYTOCHROME-LIKE PROTEIN CPH1"/>
    <property type="match status" value="1"/>
</dbReference>
<name>A0A841HNQ5_9GAMM</name>
<dbReference type="PANTHER" id="PTHR43304:SF1">
    <property type="entry name" value="PAC DOMAIN-CONTAINING PROTEIN"/>
    <property type="match status" value="1"/>
</dbReference>
<evidence type="ECO:0000256" key="5">
    <source>
        <dbReference type="ARBA" id="ARBA00022777"/>
    </source>
</evidence>
<evidence type="ECO:0000259" key="8">
    <source>
        <dbReference type="PROSITE" id="PS50110"/>
    </source>
</evidence>
<proteinExistence type="predicted"/>
<evidence type="ECO:0000256" key="1">
    <source>
        <dbReference type="ARBA" id="ARBA00000085"/>
    </source>
</evidence>
<dbReference type="SUPFAM" id="SSF55785">
    <property type="entry name" value="PYP-like sensor domain (PAS domain)"/>
    <property type="match status" value="2"/>
</dbReference>
<keyword evidence="5" id="KW-0418">Kinase</keyword>
<dbReference type="InterPro" id="IPR003661">
    <property type="entry name" value="HisK_dim/P_dom"/>
</dbReference>
<reference evidence="10 11" key="1">
    <citation type="submission" date="2020-08" db="EMBL/GenBank/DDBJ databases">
        <title>Genomic Encyclopedia of Type Strains, Phase IV (KMG-IV): sequencing the most valuable type-strain genomes for metagenomic binning, comparative biology and taxonomic classification.</title>
        <authorList>
            <person name="Goeker M."/>
        </authorList>
    </citation>
    <scope>NUCLEOTIDE SEQUENCE [LARGE SCALE GENOMIC DNA]</scope>
    <source>
        <strain evidence="10 11">DSM 26723</strain>
    </source>
</reference>
<dbReference type="NCBIfam" id="TIGR00229">
    <property type="entry name" value="sensory_box"/>
    <property type="match status" value="2"/>
</dbReference>
<dbReference type="InterPro" id="IPR001789">
    <property type="entry name" value="Sig_transdc_resp-reg_receiver"/>
</dbReference>
<evidence type="ECO:0000256" key="4">
    <source>
        <dbReference type="ARBA" id="ARBA00022679"/>
    </source>
</evidence>
<dbReference type="AlphaFoldDB" id="A0A841HNQ5"/>
<dbReference type="SMART" id="SM00387">
    <property type="entry name" value="HATPase_c"/>
    <property type="match status" value="1"/>
</dbReference>
<dbReference type="InterPro" id="IPR001610">
    <property type="entry name" value="PAC"/>
</dbReference>
<dbReference type="InterPro" id="IPR052162">
    <property type="entry name" value="Sensor_kinase/Photoreceptor"/>
</dbReference>
<dbReference type="SUPFAM" id="SSF47384">
    <property type="entry name" value="Homodimeric domain of signal transducing histidine kinase"/>
    <property type="match status" value="1"/>
</dbReference>
<comment type="catalytic activity">
    <reaction evidence="1">
        <text>ATP + protein L-histidine = ADP + protein N-phospho-L-histidine.</text>
        <dbReference type="EC" id="2.7.13.3"/>
    </reaction>
</comment>
<feature type="domain" description="Response regulatory" evidence="8">
    <location>
        <begin position="532"/>
        <end position="648"/>
    </location>
</feature>
<dbReference type="Proteomes" id="UP000588068">
    <property type="component" value="Unassembled WGS sequence"/>
</dbReference>
<dbReference type="PRINTS" id="PR00344">
    <property type="entry name" value="BCTRLSENSOR"/>
</dbReference>
<protein>
    <recommendedName>
        <fullName evidence="2">histidine kinase</fullName>
        <ecNumber evidence="2">2.7.13.3</ecNumber>
    </recommendedName>
</protein>
<dbReference type="InterPro" id="IPR013655">
    <property type="entry name" value="PAS_fold_3"/>
</dbReference>
<dbReference type="Pfam" id="PF02518">
    <property type="entry name" value="HATPase_c"/>
    <property type="match status" value="1"/>
</dbReference>
<dbReference type="Gene3D" id="2.10.70.100">
    <property type="match status" value="1"/>
</dbReference>
<evidence type="ECO:0000313" key="10">
    <source>
        <dbReference type="EMBL" id="MBB6093778.1"/>
    </source>
</evidence>
<dbReference type="InterPro" id="IPR036890">
    <property type="entry name" value="HATPase_C_sf"/>
</dbReference>
<evidence type="ECO:0000259" key="7">
    <source>
        <dbReference type="PROSITE" id="PS50109"/>
    </source>
</evidence>
<keyword evidence="11" id="KW-1185">Reference proteome</keyword>
<evidence type="ECO:0000256" key="2">
    <source>
        <dbReference type="ARBA" id="ARBA00012438"/>
    </source>
</evidence>
<organism evidence="10 11">
    <name type="scientific">Povalibacter uvarum</name>
    <dbReference type="NCBI Taxonomy" id="732238"/>
    <lineage>
        <taxon>Bacteria</taxon>
        <taxon>Pseudomonadati</taxon>
        <taxon>Pseudomonadota</taxon>
        <taxon>Gammaproteobacteria</taxon>
        <taxon>Steroidobacterales</taxon>
        <taxon>Steroidobacteraceae</taxon>
        <taxon>Povalibacter</taxon>
    </lineage>
</organism>
<dbReference type="PROSITE" id="PS50109">
    <property type="entry name" value="HIS_KIN"/>
    <property type="match status" value="1"/>
</dbReference>
<dbReference type="Pfam" id="PF00072">
    <property type="entry name" value="Response_reg"/>
    <property type="match status" value="1"/>
</dbReference>
<dbReference type="SUPFAM" id="SSF52172">
    <property type="entry name" value="CheY-like"/>
    <property type="match status" value="1"/>
</dbReference>
<accession>A0A841HNQ5</accession>
<dbReference type="RefSeq" id="WP_184332482.1">
    <property type="nucleotide sequence ID" value="NZ_JACHHZ010000003.1"/>
</dbReference>
<dbReference type="EC" id="2.7.13.3" evidence="2"/>
<dbReference type="Gene3D" id="3.40.50.2300">
    <property type="match status" value="1"/>
</dbReference>
<dbReference type="SMART" id="SM00448">
    <property type="entry name" value="REC"/>
    <property type="match status" value="1"/>
</dbReference>
<dbReference type="Gene3D" id="1.10.287.130">
    <property type="match status" value="1"/>
</dbReference>
<feature type="domain" description="Histidine kinase" evidence="7">
    <location>
        <begin position="290"/>
        <end position="511"/>
    </location>
</feature>
<dbReference type="Gene3D" id="3.30.450.20">
    <property type="entry name" value="PAS domain"/>
    <property type="match status" value="2"/>
</dbReference>
<dbReference type="InterPro" id="IPR005467">
    <property type="entry name" value="His_kinase_dom"/>
</dbReference>
<evidence type="ECO:0000256" key="6">
    <source>
        <dbReference type="PROSITE-ProRule" id="PRU00169"/>
    </source>
</evidence>
<dbReference type="PROSITE" id="PS50113">
    <property type="entry name" value="PAC"/>
    <property type="match status" value="2"/>
</dbReference>
<dbReference type="InterPro" id="IPR004358">
    <property type="entry name" value="Sig_transdc_His_kin-like_C"/>
</dbReference>
<keyword evidence="4" id="KW-0808">Transferase</keyword>
<dbReference type="GO" id="GO:0000155">
    <property type="term" value="F:phosphorelay sensor kinase activity"/>
    <property type="evidence" value="ECO:0007669"/>
    <property type="project" value="InterPro"/>
</dbReference>
<dbReference type="SMART" id="SM00086">
    <property type="entry name" value="PAC"/>
    <property type="match status" value="2"/>
</dbReference>
<dbReference type="SMART" id="SM00388">
    <property type="entry name" value="HisKA"/>
    <property type="match status" value="1"/>
</dbReference>
<feature type="domain" description="PAC" evidence="9">
    <location>
        <begin position="96"/>
        <end position="148"/>
    </location>
</feature>
<dbReference type="PROSITE" id="PS50110">
    <property type="entry name" value="RESPONSE_REGULATORY"/>
    <property type="match status" value="1"/>
</dbReference>
<feature type="modified residue" description="4-aspartylphosphate" evidence="6">
    <location>
        <position position="583"/>
    </location>
</feature>
<evidence type="ECO:0000256" key="3">
    <source>
        <dbReference type="ARBA" id="ARBA00022553"/>
    </source>
</evidence>
<dbReference type="InterPro" id="IPR003594">
    <property type="entry name" value="HATPase_dom"/>
</dbReference>
<comment type="caution">
    <text evidence="10">The sequence shown here is derived from an EMBL/GenBank/DDBJ whole genome shotgun (WGS) entry which is preliminary data.</text>
</comment>
<evidence type="ECO:0000259" key="9">
    <source>
        <dbReference type="PROSITE" id="PS50113"/>
    </source>
</evidence>
<dbReference type="InterPro" id="IPR000014">
    <property type="entry name" value="PAS"/>
</dbReference>
<sequence length="659" mass="71680">MDPVTSLWAALASRESRLLALLRTAVQIIWVTDADGKAPPPDAHPPDDIADLTWNAFTGVPQDKIAGEGWLASIHSKDLPNLIRAREQALRDGQDLHTEFRVRHRSGEWRSMACHGAPVRNPAGEVIAWIGTCTDVSTIRRAEAAHREAEDRLLAALDAGEMATWIWQANDQRFYWDPTGGRLWGLDPGSSQSADLAGLRQYIHPDDRQSTIRAAELTAATGVFHTAEFRVARADGRLQWLQTRGRVEKDANGNVLRVIGAFVDVTKLKTAEESLRQSQKLQALGTLAGGIAHDFNNLVLVISGNAQLALSDLDSHHPATPSLQEISKAATRAGDLVRRILTFAARQPLVPAVTPLQPAVHEALKLLTSAVPPNVSIHTRLDDNGVSCTLGQTELEQVIVNLVTNAIHAIGDNPGTIDVTADLPGSHELPSSLRADTSYVRVSIRDNGAGMSEETRSRIFEPFFTTKPKGKGTGLGLAVVHGIVTAGGGTIIVESELGRGTTFQLWLPLAVQAAAAVQSEQQNAQVPKRTEHILYVDDDEAIAYLIQRTLERSGYRVTCSTDPRDALKMFKEQGTAFDVVVTDLTMPVMNGFDLIVALRELRPDVPIVMTSGYAREDDQQRAAQLGIGRIILKPDTVEELGEELDARCVDLRARRAAGH</sequence>
<evidence type="ECO:0000313" key="11">
    <source>
        <dbReference type="Proteomes" id="UP000588068"/>
    </source>
</evidence>
<dbReference type="Gene3D" id="3.30.565.10">
    <property type="entry name" value="Histidine kinase-like ATPase, C-terminal domain"/>
    <property type="match status" value="1"/>
</dbReference>
<gene>
    <name evidence="10" type="ORF">HNQ60_002659</name>
</gene>
<feature type="domain" description="PAC" evidence="9">
    <location>
        <begin position="225"/>
        <end position="277"/>
    </location>
</feature>
<dbReference type="SUPFAM" id="SSF55874">
    <property type="entry name" value="ATPase domain of HSP90 chaperone/DNA topoisomerase II/histidine kinase"/>
    <property type="match status" value="1"/>
</dbReference>